<comment type="function">
    <text evidence="5">Catalyzes the first and rate-limiting step of polyamine biosynthesis that converts ornithine into putrescine, which is the precursor for the polyamines, spermidine and spermine. Polyamines are essential for cell proliferation and are implicated in cellular processes, ranging from DNA replication to apoptosis.</text>
</comment>
<evidence type="ECO:0000256" key="3">
    <source>
        <dbReference type="ARBA" id="ARBA00022898"/>
    </source>
</evidence>
<evidence type="ECO:0000256" key="5">
    <source>
        <dbReference type="ARBA" id="ARBA00037173"/>
    </source>
</evidence>
<dbReference type="InterPro" id="IPR022644">
    <property type="entry name" value="De-COase2_N"/>
</dbReference>
<dbReference type="InterPro" id="IPR029066">
    <property type="entry name" value="PLP-binding_barrel"/>
</dbReference>
<dbReference type="Proteomes" id="UP001066276">
    <property type="component" value="Chromosome 3_2"/>
</dbReference>
<dbReference type="InterPro" id="IPR000183">
    <property type="entry name" value="Orn/DAP/Arg_de-COase"/>
</dbReference>
<dbReference type="GO" id="GO:0005737">
    <property type="term" value="C:cytoplasm"/>
    <property type="evidence" value="ECO:0007669"/>
    <property type="project" value="TreeGrafter"/>
</dbReference>
<evidence type="ECO:0000259" key="6">
    <source>
        <dbReference type="Pfam" id="PF02784"/>
    </source>
</evidence>
<dbReference type="SUPFAM" id="SSF50621">
    <property type="entry name" value="Alanine racemase C-terminal domain-like"/>
    <property type="match status" value="1"/>
</dbReference>
<dbReference type="SUPFAM" id="SSF51419">
    <property type="entry name" value="PLP-binding barrel"/>
    <property type="match status" value="1"/>
</dbReference>
<dbReference type="Gene3D" id="2.40.37.10">
    <property type="entry name" value="Lyase, Ornithine Decarboxylase, Chain A, domain 1"/>
    <property type="match status" value="1"/>
</dbReference>
<dbReference type="InterPro" id="IPR009006">
    <property type="entry name" value="Ala_racemase/Decarboxylase_C"/>
</dbReference>
<proteinExistence type="inferred from homology"/>
<dbReference type="Gene3D" id="3.20.20.10">
    <property type="entry name" value="Alanine racemase"/>
    <property type="match status" value="1"/>
</dbReference>
<reference evidence="7" key="1">
    <citation type="journal article" date="2022" name="bioRxiv">
        <title>Sequencing and chromosome-scale assembly of the giantPleurodeles waltlgenome.</title>
        <authorList>
            <person name="Brown T."/>
            <person name="Elewa A."/>
            <person name="Iarovenko S."/>
            <person name="Subramanian E."/>
            <person name="Araus A.J."/>
            <person name="Petzold A."/>
            <person name="Susuki M."/>
            <person name="Suzuki K.-i.T."/>
            <person name="Hayashi T."/>
            <person name="Toyoda A."/>
            <person name="Oliveira C."/>
            <person name="Osipova E."/>
            <person name="Leigh N.D."/>
            <person name="Simon A."/>
            <person name="Yun M.H."/>
        </authorList>
    </citation>
    <scope>NUCLEOTIDE SEQUENCE</scope>
    <source>
        <strain evidence="7">20211129_DDA</strain>
        <tissue evidence="7">Liver</tissue>
    </source>
</reference>
<sequence>MSAAVNSLSRPCRWPSRASRTCACLSLCDRFTRSSPVVWCCPTEAFGGVVTTRRKGSERKPAEMFTLMEGERSAQDVLEQMILERSLSGEIELVLGLGVSPDRIIYANPCKQLSHIKYAASSGVKMMTFDSEEELTKVAQCHPTARMLLRIKTDDSKSCGHLSSKFGAPLEACRHILEEARQLGITVVGVSFHVGSRSKNLASFTQAIADAHTVFQTGIELGHHMQVLDIGGGFPGIEDAQPSFEEMGAVVTSELCKHFPEGCGVEIIAEPGRFYVTSAFTAALNVIAKKTIVENSGSKHPIRKKIMYYLNDGIFGSFNFLLFEENHLKPLIIHKACLAQSLYPSTLWGQTLDGNDKIMDDVALPELQVGDWLVFRNIGAYSVTTTTLFNAFTAMPIYFLLHKDTWTALGVPLTPNKH</sequence>
<dbReference type="Pfam" id="PF02784">
    <property type="entry name" value="Orn_Arg_deC_N"/>
    <property type="match status" value="1"/>
</dbReference>
<dbReference type="InterPro" id="IPR002433">
    <property type="entry name" value="Orn_de-COase"/>
</dbReference>
<evidence type="ECO:0000313" key="8">
    <source>
        <dbReference type="Proteomes" id="UP001066276"/>
    </source>
</evidence>
<keyword evidence="8" id="KW-1185">Reference proteome</keyword>
<name>A0AAV7TP36_PLEWA</name>
<dbReference type="EMBL" id="JANPWB010000006">
    <property type="protein sequence ID" value="KAJ1177974.1"/>
    <property type="molecule type" value="Genomic_DNA"/>
</dbReference>
<protein>
    <recommendedName>
        <fullName evidence="6">Orn/DAP/Arg decarboxylase 2 N-terminal domain-containing protein</fullName>
    </recommendedName>
</protein>
<comment type="similarity">
    <text evidence="2">Belongs to the Orn/Lys/Arg decarboxylase class-II family.</text>
</comment>
<dbReference type="CDD" id="cd00622">
    <property type="entry name" value="PLPDE_III_ODC"/>
    <property type="match status" value="1"/>
</dbReference>
<comment type="cofactor">
    <cofactor evidence="1">
        <name>pyridoxal 5'-phosphate</name>
        <dbReference type="ChEBI" id="CHEBI:597326"/>
    </cofactor>
</comment>
<gene>
    <name evidence="7" type="ORF">NDU88_003224</name>
</gene>
<evidence type="ECO:0000256" key="4">
    <source>
        <dbReference type="ARBA" id="ARBA00023239"/>
    </source>
</evidence>
<organism evidence="7 8">
    <name type="scientific">Pleurodeles waltl</name>
    <name type="common">Iberian ribbed newt</name>
    <dbReference type="NCBI Taxonomy" id="8319"/>
    <lineage>
        <taxon>Eukaryota</taxon>
        <taxon>Metazoa</taxon>
        <taxon>Chordata</taxon>
        <taxon>Craniata</taxon>
        <taxon>Vertebrata</taxon>
        <taxon>Euteleostomi</taxon>
        <taxon>Amphibia</taxon>
        <taxon>Batrachia</taxon>
        <taxon>Caudata</taxon>
        <taxon>Salamandroidea</taxon>
        <taxon>Salamandridae</taxon>
        <taxon>Pleurodelinae</taxon>
        <taxon>Pleurodeles</taxon>
    </lineage>
</organism>
<dbReference type="GO" id="GO:0033387">
    <property type="term" value="P:putrescine biosynthetic process from arginine, via ornithine"/>
    <property type="evidence" value="ECO:0007669"/>
    <property type="project" value="TreeGrafter"/>
</dbReference>
<dbReference type="PANTHER" id="PTHR11482:SF57">
    <property type="entry name" value="GENE MODEL 853, (NCBI)"/>
    <property type="match status" value="1"/>
</dbReference>
<evidence type="ECO:0000256" key="2">
    <source>
        <dbReference type="ARBA" id="ARBA00008872"/>
    </source>
</evidence>
<accession>A0AAV7TP36</accession>
<evidence type="ECO:0000313" key="7">
    <source>
        <dbReference type="EMBL" id="KAJ1177974.1"/>
    </source>
</evidence>
<comment type="caution">
    <text evidence="7">The sequence shown here is derived from an EMBL/GenBank/DDBJ whole genome shotgun (WGS) entry which is preliminary data.</text>
</comment>
<dbReference type="GO" id="GO:0016829">
    <property type="term" value="F:lyase activity"/>
    <property type="evidence" value="ECO:0007669"/>
    <property type="project" value="UniProtKB-KW"/>
</dbReference>
<dbReference type="PANTHER" id="PTHR11482">
    <property type="entry name" value="ARGININE/DIAMINOPIMELATE/ORNITHINE DECARBOXYLASE"/>
    <property type="match status" value="1"/>
</dbReference>
<dbReference type="PRINTS" id="PR01179">
    <property type="entry name" value="ODADCRBXLASE"/>
</dbReference>
<dbReference type="PRINTS" id="PR01182">
    <property type="entry name" value="ORNDCRBXLASE"/>
</dbReference>
<dbReference type="AlphaFoldDB" id="A0AAV7TP36"/>
<dbReference type="FunFam" id="3.20.20.10:FF:000005">
    <property type="entry name" value="Ornithine decarboxylase"/>
    <property type="match status" value="1"/>
</dbReference>
<keyword evidence="4" id="KW-0456">Lyase</keyword>
<keyword evidence="3" id="KW-0663">Pyridoxal phosphate</keyword>
<evidence type="ECO:0000256" key="1">
    <source>
        <dbReference type="ARBA" id="ARBA00001933"/>
    </source>
</evidence>
<feature type="domain" description="Orn/DAP/Arg decarboxylase 2 N-terminal" evidence="6">
    <location>
        <begin position="88"/>
        <end position="276"/>
    </location>
</feature>